<organism evidence="1 2">
    <name type="scientific">Arthrobacter caoxuetaonis</name>
    <dbReference type="NCBI Taxonomy" id="2886935"/>
    <lineage>
        <taxon>Bacteria</taxon>
        <taxon>Bacillati</taxon>
        <taxon>Actinomycetota</taxon>
        <taxon>Actinomycetes</taxon>
        <taxon>Micrococcales</taxon>
        <taxon>Micrococcaceae</taxon>
        <taxon>Arthrobacter</taxon>
    </lineage>
</organism>
<name>A0A9X1MGU1_9MICC</name>
<dbReference type="EMBL" id="JAJFZV010000020">
    <property type="protein sequence ID" value="MCC3299813.1"/>
    <property type="molecule type" value="Genomic_DNA"/>
</dbReference>
<evidence type="ECO:0000313" key="2">
    <source>
        <dbReference type="Proteomes" id="UP001139158"/>
    </source>
</evidence>
<dbReference type="RefSeq" id="WP_227897835.1">
    <property type="nucleotide sequence ID" value="NZ_CP099467.1"/>
</dbReference>
<comment type="caution">
    <text evidence="1">The sequence shown here is derived from an EMBL/GenBank/DDBJ whole genome shotgun (WGS) entry which is preliminary data.</text>
</comment>
<reference evidence="1" key="1">
    <citation type="submission" date="2021-10" db="EMBL/GenBank/DDBJ databases">
        <title>Novel species in genus Arthrobacter.</title>
        <authorList>
            <person name="Liu Y."/>
        </authorList>
    </citation>
    <scope>NUCLEOTIDE SEQUENCE</scope>
    <source>
        <strain evidence="1">Zg-Y453</strain>
    </source>
</reference>
<dbReference type="AlphaFoldDB" id="A0A9X1MGU1"/>
<keyword evidence="2" id="KW-1185">Reference proteome</keyword>
<dbReference type="Proteomes" id="UP001139158">
    <property type="component" value="Unassembled WGS sequence"/>
</dbReference>
<gene>
    <name evidence="1" type="ORF">LJ757_18805</name>
</gene>
<evidence type="ECO:0000313" key="1">
    <source>
        <dbReference type="EMBL" id="MCC3299813.1"/>
    </source>
</evidence>
<accession>A0A9X1MGU1</accession>
<proteinExistence type="predicted"/>
<sequence length="365" mass="39421">MTATASPKELLAAHRTQKRMDAAVHNAPLDRSVFPGLRCEATGIIYLRAKTLTYRPLHGATAETLTPDKLAALLTGESTSTVVADPYTFSKLLVMGDNMPSNDFKSLSRRLKISRGLPGSVKLPILTEALSYRYWMQDGLAENSVEDWAEAFGLTGHKMPTLLRTLIDLASQGRTTGNLGYDKSAKALMAMETKLMEQCQYSGISTDIYVYQMLEAFNSKANGLRAVDPGLLEMHAMDGQACKLVPMNVVHSTFTASVSSPFKLKEGREVRLTDGNSIAATTLETLRFGGGVLHAVLATPSARGEGPLMISRAKSGNGVLYAVEGVFESRGKPLKNKRWLGGDVERIAGRDVPLDVALAGAPMED</sequence>
<protein>
    <submittedName>
        <fullName evidence="1">Uncharacterized protein</fullName>
    </submittedName>
</protein>